<name>A0A0M3AR12_9SPHN</name>
<evidence type="ECO:0000313" key="2">
    <source>
        <dbReference type="Proteomes" id="UP000033874"/>
    </source>
</evidence>
<dbReference type="Proteomes" id="UP000033874">
    <property type="component" value="Unassembled WGS sequence"/>
</dbReference>
<keyword evidence="2" id="KW-1185">Reference proteome</keyword>
<dbReference type="AlphaFoldDB" id="A0A0M3AR12"/>
<gene>
    <name evidence="1" type="ORF">YP76_10110</name>
</gene>
<organism evidence="1 2">
    <name type="scientific">Sphingobium chungbukense</name>
    <dbReference type="NCBI Taxonomy" id="56193"/>
    <lineage>
        <taxon>Bacteria</taxon>
        <taxon>Pseudomonadati</taxon>
        <taxon>Pseudomonadota</taxon>
        <taxon>Alphaproteobacteria</taxon>
        <taxon>Sphingomonadales</taxon>
        <taxon>Sphingomonadaceae</taxon>
        <taxon>Sphingobium</taxon>
    </lineage>
</organism>
<comment type="caution">
    <text evidence="1">The sequence shown here is derived from an EMBL/GenBank/DDBJ whole genome shotgun (WGS) entry which is preliminary data.</text>
</comment>
<dbReference type="RefSeq" id="WP_046763479.1">
    <property type="nucleotide sequence ID" value="NZ_LBIC01000004.1"/>
</dbReference>
<protein>
    <submittedName>
        <fullName evidence="1">Uncharacterized protein</fullName>
    </submittedName>
</protein>
<dbReference type="EMBL" id="LBIC01000004">
    <property type="protein sequence ID" value="KKW92275.1"/>
    <property type="molecule type" value="Genomic_DNA"/>
</dbReference>
<accession>A0A0M3AR12</accession>
<dbReference type="STRING" id="56193.YP76_10110"/>
<sequence length="91" mass="9978">MATARYEAELASIASAADRRGFAWFFRWAELGNDLGNDEGGALRLTHQGDEESLAMVKELQSDPLLAHAVGRAFLDYLRWDHATNPGDGDA</sequence>
<evidence type="ECO:0000313" key="1">
    <source>
        <dbReference type="EMBL" id="KKW92275.1"/>
    </source>
</evidence>
<dbReference type="PATRIC" id="fig|56193.3.peg.2098"/>
<reference evidence="1 2" key="1">
    <citation type="submission" date="2015-04" db="EMBL/GenBank/DDBJ databases">
        <title>Genome sequence of aromatic hydrocarbons-degrading Sphingobium chungbukense DJ77.</title>
        <authorList>
            <person name="Kim Y.-C."/>
            <person name="Chae J.-C."/>
        </authorList>
    </citation>
    <scope>NUCLEOTIDE SEQUENCE [LARGE SCALE GENOMIC DNA]</scope>
    <source>
        <strain evidence="1 2">DJ77</strain>
    </source>
</reference>
<proteinExistence type="predicted"/>